<sequence>MCPELGSGSAHEVFPIEAHRQKYAWAPPDDFPGKAQRYRHSHDYSFHHPHDNRYWYRRKYTRGLVHAPAADLERRRTCASLGPTKPLRVRLSMGPPPRVHQKAPVNFDFDKMLDNLVGSCGCCQVFFFFRGGELRLLRGKTERIRNRPNVLNPECRNPLVDIV</sequence>
<name>A0A2V5J1D5_9EURO</name>
<protein>
    <submittedName>
        <fullName evidence="1">Uncharacterized protein</fullName>
    </submittedName>
</protein>
<proteinExistence type="predicted"/>
<evidence type="ECO:0000313" key="2">
    <source>
        <dbReference type="Proteomes" id="UP000248817"/>
    </source>
</evidence>
<dbReference type="EMBL" id="KZ825580">
    <property type="protein sequence ID" value="PYI27006.1"/>
    <property type="molecule type" value="Genomic_DNA"/>
</dbReference>
<organism evidence="1 2">
    <name type="scientific">Aspergillus indologenus CBS 114.80</name>
    <dbReference type="NCBI Taxonomy" id="1450541"/>
    <lineage>
        <taxon>Eukaryota</taxon>
        <taxon>Fungi</taxon>
        <taxon>Dikarya</taxon>
        <taxon>Ascomycota</taxon>
        <taxon>Pezizomycotina</taxon>
        <taxon>Eurotiomycetes</taxon>
        <taxon>Eurotiomycetidae</taxon>
        <taxon>Eurotiales</taxon>
        <taxon>Aspergillaceae</taxon>
        <taxon>Aspergillus</taxon>
        <taxon>Aspergillus subgen. Circumdati</taxon>
    </lineage>
</organism>
<reference evidence="1 2" key="1">
    <citation type="submission" date="2018-02" db="EMBL/GenBank/DDBJ databases">
        <title>The genomes of Aspergillus section Nigri reveals drivers in fungal speciation.</title>
        <authorList>
            <consortium name="DOE Joint Genome Institute"/>
            <person name="Vesth T.C."/>
            <person name="Nybo J."/>
            <person name="Theobald S."/>
            <person name="Brandl J."/>
            <person name="Frisvad J.C."/>
            <person name="Nielsen K.F."/>
            <person name="Lyhne E.K."/>
            <person name="Kogle M.E."/>
            <person name="Kuo A."/>
            <person name="Riley R."/>
            <person name="Clum A."/>
            <person name="Nolan M."/>
            <person name="Lipzen A."/>
            <person name="Salamov A."/>
            <person name="Henrissat B."/>
            <person name="Wiebenga A."/>
            <person name="De vries R.P."/>
            <person name="Grigoriev I.V."/>
            <person name="Mortensen U.H."/>
            <person name="Andersen M.R."/>
            <person name="Baker S.E."/>
        </authorList>
    </citation>
    <scope>NUCLEOTIDE SEQUENCE [LARGE SCALE GENOMIC DNA]</scope>
    <source>
        <strain evidence="1 2">CBS 114.80</strain>
    </source>
</reference>
<dbReference type="Proteomes" id="UP000248817">
    <property type="component" value="Unassembled WGS sequence"/>
</dbReference>
<evidence type="ECO:0000313" key="1">
    <source>
        <dbReference type="EMBL" id="PYI27006.1"/>
    </source>
</evidence>
<keyword evidence="2" id="KW-1185">Reference proteome</keyword>
<dbReference type="AlphaFoldDB" id="A0A2V5J1D5"/>
<gene>
    <name evidence="1" type="ORF">BP00DRAFT_36867</name>
</gene>
<accession>A0A2V5J1D5</accession>